<feature type="compositionally biased region" description="Basic and acidic residues" evidence="1">
    <location>
        <begin position="48"/>
        <end position="60"/>
    </location>
</feature>
<proteinExistence type="predicted"/>
<dbReference type="AlphaFoldDB" id="A0ABD0M220"/>
<evidence type="ECO:0000256" key="1">
    <source>
        <dbReference type="SAM" id="MobiDB-lite"/>
    </source>
</evidence>
<feature type="non-terminal residue" evidence="2">
    <location>
        <position position="1"/>
    </location>
</feature>
<comment type="caution">
    <text evidence="2">The sequence shown here is derived from an EMBL/GenBank/DDBJ whole genome shotgun (WGS) entry which is preliminary data.</text>
</comment>
<dbReference type="Proteomes" id="UP001519460">
    <property type="component" value="Unassembled WGS sequence"/>
</dbReference>
<evidence type="ECO:0000313" key="3">
    <source>
        <dbReference type="Proteomes" id="UP001519460"/>
    </source>
</evidence>
<feature type="region of interest" description="Disordered" evidence="1">
    <location>
        <begin position="31"/>
        <end position="82"/>
    </location>
</feature>
<sequence>TSDASPWGQMFHAFAPRPIFRRFVSRHRATTRILPPFISPDPSTNQTNEERSPGEEDQTTHDASSLGTQEGNQVPPLSVITGQPTVNGSFRLIEMGGPGLGAGGVNITPILT</sequence>
<organism evidence="2 3">
    <name type="scientific">Batillaria attramentaria</name>
    <dbReference type="NCBI Taxonomy" id="370345"/>
    <lineage>
        <taxon>Eukaryota</taxon>
        <taxon>Metazoa</taxon>
        <taxon>Spiralia</taxon>
        <taxon>Lophotrochozoa</taxon>
        <taxon>Mollusca</taxon>
        <taxon>Gastropoda</taxon>
        <taxon>Caenogastropoda</taxon>
        <taxon>Sorbeoconcha</taxon>
        <taxon>Cerithioidea</taxon>
        <taxon>Batillariidae</taxon>
        <taxon>Batillaria</taxon>
    </lineage>
</organism>
<dbReference type="EMBL" id="JACVVK020000008">
    <property type="protein sequence ID" value="KAK7505969.1"/>
    <property type="molecule type" value="Genomic_DNA"/>
</dbReference>
<protein>
    <submittedName>
        <fullName evidence="2">Uncharacterized protein</fullName>
    </submittedName>
</protein>
<keyword evidence="3" id="KW-1185">Reference proteome</keyword>
<evidence type="ECO:0000313" key="2">
    <source>
        <dbReference type="EMBL" id="KAK7505969.1"/>
    </source>
</evidence>
<accession>A0ABD0M220</accession>
<reference evidence="2 3" key="1">
    <citation type="journal article" date="2023" name="Sci. Data">
        <title>Genome assembly of the Korean intertidal mud-creeper Batillaria attramentaria.</title>
        <authorList>
            <person name="Patra A.K."/>
            <person name="Ho P.T."/>
            <person name="Jun S."/>
            <person name="Lee S.J."/>
            <person name="Kim Y."/>
            <person name="Won Y.J."/>
        </authorList>
    </citation>
    <scope>NUCLEOTIDE SEQUENCE [LARGE SCALE GENOMIC DNA]</scope>
    <source>
        <strain evidence="2">Wonlab-2016</strain>
    </source>
</reference>
<feature type="compositionally biased region" description="Polar residues" evidence="1">
    <location>
        <begin position="61"/>
        <end position="72"/>
    </location>
</feature>
<name>A0ABD0M220_9CAEN</name>
<gene>
    <name evidence="2" type="ORF">BaRGS_00002691</name>
</gene>